<keyword evidence="1" id="KW-0812">Transmembrane</keyword>
<organism evidence="2 3">
    <name type="scientific">Saccharopolyspora gloriosae</name>
    <dbReference type="NCBI Taxonomy" id="455344"/>
    <lineage>
        <taxon>Bacteria</taxon>
        <taxon>Bacillati</taxon>
        <taxon>Actinomycetota</taxon>
        <taxon>Actinomycetes</taxon>
        <taxon>Pseudonocardiales</taxon>
        <taxon>Pseudonocardiaceae</taxon>
        <taxon>Saccharopolyspora</taxon>
    </lineage>
</organism>
<dbReference type="AlphaFoldDB" id="A0A840NBA0"/>
<evidence type="ECO:0000256" key="1">
    <source>
        <dbReference type="SAM" id="Phobius"/>
    </source>
</evidence>
<name>A0A840NBA0_9PSEU</name>
<gene>
    <name evidence="2" type="ORF">BJ969_000711</name>
</gene>
<keyword evidence="3" id="KW-1185">Reference proteome</keyword>
<sequence length="67" mass="6702">MKPWLVYASVGIASAAVTFSVLTVLHAANSLGAPAPRRAAAGDPVDAGEQVAHLAGSAVRPELVAHS</sequence>
<dbReference type="RefSeq" id="WP_184477274.1">
    <property type="nucleotide sequence ID" value="NZ_JACHIV010000001.1"/>
</dbReference>
<keyword evidence="1" id="KW-0472">Membrane</keyword>
<dbReference type="EMBL" id="JACHIV010000001">
    <property type="protein sequence ID" value="MBB5067623.1"/>
    <property type="molecule type" value="Genomic_DNA"/>
</dbReference>
<evidence type="ECO:0000313" key="2">
    <source>
        <dbReference type="EMBL" id="MBB5067623.1"/>
    </source>
</evidence>
<protein>
    <submittedName>
        <fullName evidence="2">Uncharacterized protein</fullName>
    </submittedName>
</protein>
<evidence type="ECO:0000313" key="3">
    <source>
        <dbReference type="Proteomes" id="UP000580474"/>
    </source>
</evidence>
<feature type="transmembrane region" description="Helical" evidence="1">
    <location>
        <begin position="6"/>
        <end position="28"/>
    </location>
</feature>
<comment type="caution">
    <text evidence="2">The sequence shown here is derived from an EMBL/GenBank/DDBJ whole genome shotgun (WGS) entry which is preliminary data.</text>
</comment>
<proteinExistence type="predicted"/>
<keyword evidence="1" id="KW-1133">Transmembrane helix</keyword>
<accession>A0A840NBA0</accession>
<dbReference type="Proteomes" id="UP000580474">
    <property type="component" value="Unassembled WGS sequence"/>
</dbReference>
<reference evidence="2 3" key="1">
    <citation type="submission" date="2020-08" db="EMBL/GenBank/DDBJ databases">
        <title>Sequencing the genomes of 1000 actinobacteria strains.</title>
        <authorList>
            <person name="Klenk H.-P."/>
        </authorList>
    </citation>
    <scope>NUCLEOTIDE SEQUENCE [LARGE SCALE GENOMIC DNA]</scope>
    <source>
        <strain evidence="2 3">DSM 45582</strain>
    </source>
</reference>